<comment type="caution">
    <text evidence="2">The sequence shown here is derived from an EMBL/GenBank/DDBJ whole genome shotgun (WGS) entry which is preliminary data.</text>
</comment>
<evidence type="ECO:0000256" key="1">
    <source>
        <dbReference type="SAM" id="MobiDB-lite"/>
    </source>
</evidence>
<feature type="compositionally biased region" description="Basic and acidic residues" evidence="1">
    <location>
        <begin position="272"/>
        <end position="294"/>
    </location>
</feature>
<sequence>MRRMDSLSLRMANRKAILKERDNEDGWTQVKRHKHRSLEKKSHTVPKLKLAQPRRNCLQILQFSQSHGPLLELYQTPLFQPPKPPWILTIGKPCICSSPTSSIRAYHLNLEFSSPSNDDLRPPNTLLNRSAMVLLGSTTNIPNLPQRIAKSIAATFECHPADFKVSPLHPAVENFLVEFPSNILRNMAVAIGVFLIARDLEVQLREWTPNLGMVRDPTSNKVRIKIHGLPLQYWNYQGVNHFLAGYGYVDRMAPVIVNEGWIHNSLPHLNPDHGHDDDEDRKGANYRPIRDNNCRRHSGTTPFGGRTRHHDYIPHAKSTIGDSLEPHRRMQVRNSPVTEINIPLDGMVGLKNRELVNTHVAIDDGKKSQSQPPTVTTICLQQAWASVHIQCMKSCAKLMASILSGKSLHTASNGPSWKNRDHPLLFLLQKRKWAKAQPRRRLGSQLVSGSRASNKKNPFKAEKPRR</sequence>
<keyword evidence="3" id="KW-1185">Reference proteome</keyword>
<dbReference type="Proteomes" id="UP000623129">
    <property type="component" value="Unassembled WGS sequence"/>
</dbReference>
<feature type="region of interest" description="Disordered" evidence="1">
    <location>
        <begin position="434"/>
        <end position="466"/>
    </location>
</feature>
<name>A0A833QT30_9POAL</name>
<gene>
    <name evidence="2" type="ORF">FCM35_KLT05977</name>
</gene>
<reference evidence="2" key="1">
    <citation type="submission" date="2020-01" db="EMBL/GenBank/DDBJ databases">
        <title>Genome sequence of Kobresia littledalei, the first chromosome-level genome in the family Cyperaceae.</title>
        <authorList>
            <person name="Qu G."/>
        </authorList>
    </citation>
    <scope>NUCLEOTIDE SEQUENCE</scope>
    <source>
        <strain evidence="2">C.B.Clarke</strain>
        <tissue evidence="2">Leaf</tissue>
    </source>
</reference>
<dbReference type="EMBL" id="SWLB01000015">
    <property type="protein sequence ID" value="KAF3328899.1"/>
    <property type="molecule type" value="Genomic_DNA"/>
</dbReference>
<evidence type="ECO:0008006" key="4">
    <source>
        <dbReference type="Google" id="ProtNLM"/>
    </source>
</evidence>
<proteinExistence type="predicted"/>
<accession>A0A833QT30</accession>
<feature type="region of interest" description="Disordered" evidence="1">
    <location>
        <begin position="272"/>
        <end position="311"/>
    </location>
</feature>
<evidence type="ECO:0000313" key="3">
    <source>
        <dbReference type="Proteomes" id="UP000623129"/>
    </source>
</evidence>
<dbReference type="AlphaFoldDB" id="A0A833QT30"/>
<evidence type="ECO:0000313" key="2">
    <source>
        <dbReference type="EMBL" id="KAF3328899.1"/>
    </source>
</evidence>
<organism evidence="2 3">
    <name type="scientific">Carex littledalei</name>
    <dbReference type="NCBI Taxonomy" id="544730"/>
    <lineage>
        <taxon>Eukaryota</taxon>
        <taxon>Viridiplantae</taxon>
        <taxon>Streptophyta</taxon>
        <taxon>Embryophyta</taxon>
        <taxon>Tracheophyta</taxon>
        <taxon>Spermatophyta</taxon>
        <taxon>Magnoliopsida</taxon>
        <taxon>Liliopsida</taxon>
        <taxon>Poales</taxon>
        <taxon>Cyperaceae</taxon>
        <taxon>Cyperoideae</taxon>
        <taxon>Cariceae</taxon>
        <taxon>Carex</taxon>
        <taxon>Carex subgen. Euthyceras</taxon>
    </lineage>
</organism>
<protein>
    <recommendedName>
        <fullName evidence="4">DUF4283 domain-containing protein</fullName>
    </recommendedName>
</protein>